<protein>
    <submittedName>
        <fullName evidence="2">Uncharacterized protein</fullName>
    </submittedName>
</protein>
<keyword evidence="1" id="KW-0732">Signal</keyword>
<evidence type="ECO:0000256" key="1">
    <source>
        <dbReference type="SAM" id="SignalP"/>
    </source>
</evidence>
<proteinExistence type="predicted"/>
<name>A0A1M5TJ58_9CLOT</name>
<dbReference type="EMBL" id="FQXU01000003">
    <property type="protein sequence ID" value="SHH50403.1"/>
    <property type="molecule type" value="Genomic_DNA"/>
</dbReference>
<evidence type="ECO:0000313" key="2">
    <source>
        <dbReference type="EMBL" id="SHH50403.1"/>
    </source>
</evidence>
<feature type="signal peptide" evidence="1">
    <location>
        <begin position="1"/>
        <end position="27"/>
    </location>
</feature>
<dbReference type="Proteomes" id="UP000184241">
    <property type="component" value="Unassembled WGS sequence"/>
</dbReference>
<evidence type="ECO:0000313" key="3">
    <source>
        <dbReference type="Proteomes" id="UP000184241"/>
    </source>
</evidence>
<dbReference type="RefSeq" id="WP_073015919.1">
    <property type="nucleotide sequence ID" value="NZ_FQXU01000003.1"/>
</dbReference>
<dbReference type="AlphaFoldDB" id="A0A1M5TJ58"/>
<organism evidence="2 3">
    <name type="scientific">Clostridium intestinale DSM 6191</name>
    <dbReference type="NCBI Taxonomy" id="1121320"/>
    <lineage>
        <taxon>Bacteria</taxon>
        <taxon>Bacillati</taxon>
        <taxon>Bacillota</taxon>
        <taxon>Clostridia</taxon>
        <taxon>Eubacteriales</taxon>
        <taxon>Clostridiaceae</taxon>
        <taxon>Clostridium</taxon>
    </lineage>
</organism>
<reference evidence="2 3" key="1">
    <citation type="submission" date="2016-11" db="EMBL/GenBank/DDBJ databases">
        <authorList>
            <person name="Jaros S."/>
            <person name="Januszkiewicz K."/>
            <person name="Wedrychowicz H."/>
        </authorList>
    </citation>
    <scope>NUCLEOTIDE SEQUENCE [LARGE SCALE GENOMIC DNA]</scope>
    <source>
        <strain evidence="2 3">DSM 6191</strain>
    </source>
</reference>
<sequence length="257" mass="28441">MFKNKLKKIFTSIIIGAVMISPISVSAAEQVASVSNEKDVATKYLEYFVNKDIQGIVNISEDASFPTKEGQTKNVQELLSNPNNHLKSFEFIDETKENDTVNFNVRLNYKNGKIEEGLLRVKNFGESSKVWISDELVDIKTIDEGERIPVIRLFAQLTKFNISVDYSGKYGFSPAFNTSKSYVDINYKQSVETDFTVVKNTLIGNTALSYTATRGANASSGPNSVILNVIPGKSFADAKLRVVFGAAGYSFGEVYAY</sequence>
<accession>A0A1M5TJ58</accession>
<feature type="chain" id="PRO_5013042182" evidence="1">
    <location>
        <begin position="28"/>
        <end position="257"/>
    </location>
</feature>
<gene>
    <name evidence="2" type="ORF">SAMN02745941_00222</name>
</gene>